<dbReference type="InterPro" id="IPR002156">
    <property type="entry name" value="RNaseH_domain"/>
</dbReference>
<accession>A0A9W8WWT1</accession>
<keyword evidence="4" id="KW-1185">Reference proteome</keyword>
<organism evidence="3 4">
    <name type="scientific">Didymella glomerata</name>
    <dbReference type="NCBI Taxonomy" id="749621"/>
    <lineage>
        <taxon>Eukaryota</taxon>
        <taxon>Fungi</taxon>
        <taxon>Dikarya</taxon>
        <taxon>Ascomycota</taxon>
        <taxon>Pezizomycotina</taxon>
        <taxon>Dothideomycetes</taxon>
        <taxon>Pleosporomycetidae</taxon>
        <taxon>Pleosporales</taxon>
        <taxon>Pleosporineae</taxon>
        <taxon>Didymellaceae</taxon>
        <taxon>Didymella</taxon>
    </lineage>
</organism>
<feature type="region of interest" description="Disordered" evidence="1">
    <location>
        <begin position="236"/>
        <end position="267"/>
    </location>
</feature>
<dbReference type="InterPro" id="IPR012337">
    <property type="entry name" value="RNaseH-like_sf"/>
</dbReference>
<dbReference type="PROSITE" id="PS50879">
    <property type="entry name" value="RNASE_H_1"/>
    <property type="match status" value="1"/>
</dbReference>
<dbReference type="InterPro" id="IPR036397">
    <property type="entry name" value="RNaseH_sf"/>
</dbReference>
<dbReference type="EMBL" id="JAPEUV010000065">
    <property type="protein sequence ID" value="KAJ4335149.1"/>
    <property type="molecule type" value="Genomic_DNA"/>
</dbReference>
<dbReference type="AlphaFoldDB" id="A0A9W8WWT1"/>
<dbReference type="SUPFAM" id="SSF53098">
    <property type="entry name" value="Ribonuclease H-like"/>
    <property type="match status" value="1"/>
</dbReference>
<feature type="domain" description="RNase H type-1" evidence="2">
    <location>
        <begin position="46"/>
        <end position="192"/>
    </location>
</feature>
<dbReference type="Pfam" id="PF00075">
    <property type="entry name" value="RNase_H"/>
    <property type="match status" value="1"/>
</dbReference>
<dbReference type="GO" id="GO:0003676">
    <property type="term" value="F:nucleic acid binding"/>
    <property type="evidence" value="ECO:0007669"/>
    <property type="project" value="InterPro"/>
</dbReference>
<proteinExistence type="predicted"/>
<gene>
    <name evidence="3" type="ORF">N0V87_006303</name>
</gene>
<name>A0A9W8WWT1_9PLEO</name>
<dbReference type="Proteomes" id="UP001140562">
    <property type="component" value="Unassembled WGS sequence"/>
</dbReference>
<comment type="caution">
    <text evidence="3">The sequence shown here is derived from an EMBL/GenBank/DDBJ whole genome shotgun (WGS) entry which is preliminary data.</text>
</comment>
<evidence type="ECO:0000313" key="4">
    <source>
        <dbReference type="Proteomes" id="UP001140562"/>
    </source>
</evidence>
<dbReference type="Gene3D" id="3.30.420.10">
    <property type="entry name" value="Ribonuclease H-like superfamily/Ribonuclease H"/>
    <property type="match status" value="1"/>
</dbReference>
<sequence>MHHSTFADSIFGLRPVLPGQIVIPSADDARLPDSARMQDLEPLLHTGVAQVYWVDGSEAKGFLGAGIVWQAEGKLISGRCHLGQNTGGNKGDSELLALGAALRQAKKYIQQGNKVEFVRVFSDALTILEDIKQGTCYVLGPMQGGRTALEKLLARAQWLKERNVSIELTWVKGHANSEGNRLADEAAGQAIAEQASNPPPPTPFFSMSKTELEVPQVWRDRGQDWIMSGFGESTALTSRNRRSSYQSSKRGRPGKSGDPNGSRSKRGQQAIWRTLQPLLALALMTMLLLNSTTALTV</sequence>
<reference evidence="3" key="1">
    <citation type="submission" date="2022-10" db="EMBL/GenBank/DDBJ databases">
        <title>Tapping the CABI collections for fungal endophytes: first genome assemblies for Collariella, Neodidymelliopsis, Ascochyta clinopodiicola, Didymella pomorum, Didymosphaeria variabile, Neocosmospora piperis and Neocucurbitaria cava.</title>
        <authorList>
            <person name="Hill R."/>
        </authorList>
    </citation>
    <scope>NUCLEOTIDE SEQUENCE</scope>
    <source>
        <strain evidence="3">IMI 360193</strain>
    </source>
</reference>
<dbReference type="CDD" id="cd09276">
    <property type="entry name" value="Rnase_HI_RT_non_LTR"/>
    <property type="match status" value="1"/>
</dbReference>
<dbReference type="GO" id="GO:0004523">
    <property type="term" value="F:RNA-DNA hybrid ribonuclease activity"/>
    <property type="evidence" value="ECO:0007669"/>
    <property type="project" value="InterPro"/>
</dbReference>
<evidence type="ECO:0000256" key="1">
    <source>
        <dbReference type="SAM" id="MobiDB-lite"/>
    </source>
</evidence>
<feature type="compositionally biased region" description="Polar residues" evidence="1">
    <location>
        <begin position="236"/>
        <end position="248"/>
    </location>
</feature>
<evidence type="ECO:0000259" key="2">
    <source>
        <dbReference type="PROSITE" id="PS50879"/>
    </source>
</evidence>
<dbReference type="OrthoDB" id="4729724at2759"/>
<protein>
    <recommendedName>
        <fullName evidence="2">RNase H type-1 domain-containing protein</fullName>
    </recommendedName>
</protein>
<evidence type="ECO:0000313" key="3">
    <source>
        <dbReference type="EMBL" id="KAJ4335149.1"/>
    </source>
</evidence>